<dbReference type="SMART" id="SM00450">
    <property type="entry name" value="RHOD"/>
    <property type="match status" value="1"/>
</dbReference>
<dbReference type="Pfam" id="PF26341">
    <property type="entry name" value="AAA_SelU"/>
    <property type="match status" value="1"/>
</dbReference>
<dbReference type="GO" id="GO:0043828">
    <property type="term" value="F:tRNA 2-selenouridine synthase activity"/>
    <property type="evidence" value="ECO:0007669"/>
    <property type="project" value="InterPro"/>
</dbReference>
<dbReference type="SUPFAM" id="SSF52540">
    <property type="entry name" value="P-loop containing nucleoside triphosphate hydrolases"/>
    <property type="match status" value="1"/>
</dbReference>
<dbReference type="EMBL" id="CP001769">
    <property type="protein sequence ID" value="ADB40969.1"/>
    <property type="molecule type" value="Genomic_DNA"/>
</dbReference>
<dbReference type="SUPFAM" id="SSF52821">
    <property type="entry name" value="Rhodanese/Cell cycle control phosphatase"/>
    <property type="match status" value="1"/>
</dbReference>
<evidence type="ECO:0000259" key="2">
    <source>
        <dbReference type="PROSITE" id="PS50206"/>
    </source>
</evidence>
<dbReference type="NCBIfam" id="TIGR03167">
    <property type="entry name" value="tRNA_sel_U_synt"/>
    <property type="match status" value="1"/>
</dbReference>
<dbReference type="PANTHER" id="PTHR30401">
    <property type="entry name" value="TRNA 2-SELENOURIDINE SYNTHASE"/>
    <property type="match status" value="1"/>
</dbReference>
<dbReference type="PROSITE" id="PS00383">
    <property type="entry name" value="TYR_PHOSPHATASE_1"/>
    <property type="match status" value="1"/>
</dbReference>
<dbReference type="GO" id="GO:0002098">
    <property type="term" value="P:tRNA wobble uridine modification"/>
    <property type="evidence" value="ECO:0007669"/>
    <property type="project" value="InterPro"/>
</dbReference>
<dbReference type="InterPro" id="IPR016130">
    <property type="entry name" value="Tyr_Pase_AS"/>
</dbReference>
<dbReference type="STRING" id="504472.Slin_4991"/>
<dbReference type="PROSITE" id="PS50206">
    <property type="entry name" value="RHODANESE_3"/>
    <property type="match status" value="1"/>
</dbReference>
<dbReference type="RefSeq" id="WP_012929470.1">
    <property type="nucleotide sequence ID" value="NC_013730.1"/>
</dbReference>
<reference evidence="3 4" key="1">
    <citation type="journal article" date="2010" name="Stand. Genomic Sci.">
        <title>Complete genome sequence of Spirosoma linguale type strain (1).</title>
        <authorList>
            <person name="Lail K."/>
            <person name="Sikorski J."/>
            <person name="Saunders E."/>
            <person name="Lapidus A."/>
            <person name="Glavina Del Rio T."/>
            <person name="Copeland A."/>
            <person name="Tice H."/>
            <person name="Cheng J.-F."/>
            <person name="Lucas S."/>
            <person name="Nolan M."/>
            <person name="Bruce D."/>
            <person name="Goodwin L."/>
            <person name="Pitluck S."/>
            <person name="Ivanova N."/>
            <person name="Mavromatis K."/>
            <person name="Ovchinnikova G."/>
            <person name="Pati A."/>
            <person name="Chen A."/>
            <person name="Palaniappan K."/>
            <person name="Land M."/>
            <person name="Hauser L."/>
            <person name="Chang Y.-J."/>
            <person name="Jeffries C.D."/>
            <person name="Chain P."/>
            <person name="Brettin T."/>
            <person name="Detter J.C."/>
            <person name="Schuetze A."/>
            <person name="Rohde M."/>
            <person name="Tindall B.J."/>
            <person name="Goeker M."/>
            <person name="Bristow J."/>
            <person name="Eisen J.A."/>
            <person name="Markowitz V."/>
            <person name="Hugenholtz P."/>
            <person name="Kyrpides N.C."/>
            <person name="Klenk H.-P."/>
            <person name="Chen F."/>
        </authorList>
    </citation>
    <scope>NUCLEOTIDE SEQUENCE [LARGE SCALE GENOMIC DNA]</scope>
    <source>
        <strain evidence="4">ATCC 33905 / DSM 74 / LMG 10896 / Claus 1</strain>
    </source>
</reference>
<dbReference type="InterPro" id="IPR017582">
    <property type="entry name" value="SelU"/>
</dbReference>
<keyword evidence="1" id="KW-0711">Selenium</keyword>
<dbReference type="eggNOG" id="COG2603">
    <property type="taxonomic scope" value="Bacteria"/>
</dbReference>
<protein>
    <submittedName>
        <fullName evidence="3">tRNA 2-selenouridine synthase</fullName>
    </submittedName>
</protein>
<accession>D2QCW3</accession>
<evidence type="ECO:0000256" key="1">
    <source>
        <dbReference type="ARBA" id="ARBA00023266"/>
    </source>
</evidence>
<dbReference type="InterPro" id="IPR027417">
    <property type="entry name" value="P-loop_NTPase"/>
</dbReference>
<dbReference type="KEGG" id="sli:Slin_4991"/>
<feature type="domain" description="Rhodanese" evidence="2">
    <location>
        <begin position="13"/>
        <end position="135"/>
    </location>
</feature>
<dbReference type="NCBIfam" id="NF008752">
    <property type="entry name" value="PRK11784.1-4"/>
    <property type="match status" value="1"/>
</dbReference>
<evidence type="ECO:0000313" key="3">
    <source>
        <dbReference type="EMBL" id="ADB40969.1"/>
    </source>
</evidence>
<dbReference type="PROSITE" id="PS00380">
    <property type="entry name" value="RHODANESE_1"/>
    <property type="match status" value="1"/>
</dbReference>
<dbReference type="Proteomes" id="UP000002028">
    <property type="component" value="Chromosome"/>
</dbReference>
<dbReference type="Gene3D" id="3.40.50.300">
    <property type="entry name" value="P-loop containing nucleotide triphosphate hydrolases"/>
    <property type="match status" value="1"/>
</dbReference>
<evidence type="ECO:0000313" key="4">
    <source>
        <dbReference type="Proteomes" id="UP000002028"/>
    </source>
</evidence>
<keyword evidence="4" id="KW-1185">Reference proteome</keyword>
<dbReference type="NCBIfam" id="NF008750">
    <property type="entry name" value="PRK11784.1-2"/>
    <property type="match status" value="1"/>
</dbReference>
<sequence>MVRKLSVSEFLSKARTLPVIDVRSPGEYDHAHIPGAVSIPLFDNDERAQVGTKYKNAGKDAAVLMGLSMVGPKLADFVKQSKKLNPQNKEVLVHCWRGGMRSGSFAWLLDTAGLTASTLVGGYKAYRNAVLDSFAQPLKLIILGGKTGSGKTDILKELARQGEQIIDLEGLANHKGSSYGAIGQRPQPASEQFENLLFQTLLTLDTSRQIWLEDESRNIGSCFIPMALWQQMRAAPVAFIDLPKAKRVARLVTEYANIDHGLLVEATERIRKRLGGKVTQDALNALANHDYATVADLTLDYYDKAYLHGLSHRDPSTIQTIETAEDDPRETAKHLIEWVEKANATAAGASIHSMSSSS</sequence>
<dbReference type="HOGENOM" id="CLU_043456_0_0_10"/>
<gene>
    <name evidence="3" type="ordered locus">Slin_4991</name>
</gene>
<organism evidence="3 4">
    <name type="scientific">Spirosoma linguale (strain ATCC 33905 / DSM 74 / LMG 10896 / Claus 1)</name>
    <dbReference type="NCBI Taxonomy" id="504472"/>
    <lineage>
        <taxon>Bacteria</taxon>
        <taxon>Pseudomonadati</taxon>
        <taxon>Bacteroidota</taxon>
        <taxon>Cytophagia</taxon>
        <taxon>Cytophagales</taxon>
        <taxon>Cytophagaceae</taxon>
        <taxon>Spirosoma</taxon>
    </lineage>
</organism>
<dbReference type="AlphaFoldDB" id="D2QCW3"/>
<dbReference type="GO" id="GO:0004792">
    <property type="term" value="F:thiosulfate-cyanide sulfurtransferase activity"/>
    <property type="evidence" value="ECO:0007669"/>
    <property type="project" value="InterPro"/>
</dbReference>
<dbReference type="Gene3D" id="3.40.250.10">
    <property type="entry name" value="Rhodanese-like domain"/>
    <property type="match status" value="1"/>
</dbReference>
<dbReference type="InterPro" id="IPR001307">
    <property type="entry name" value="Thiosulphate_STrfase_CS"/>
</dbReference>
<dbReference type="Pfam" id="PF00581">
    <property type="entry name" value="Rhodanese"/>
    <property type="match status" value="1"/>
</dbReference>
<dbReference type="InterPro" id="IPR036873">
    <property type="entry name" value="Rhodanese-like_dom_sf"/>
</dbReference>
<dbReference type="InterPro" id="IPR058840">
    <property type="entry name" value="AAA_SelU"/>
</dbReference>
<dbReference type="InterPro" id="IPR001763">
    <property type="entry name" value="Rhodanese-like_dom"/>
</dbReference>
<name>D2QCW3_SPILD</name>
<proteinExistence type="predicted"/>
<dbReference type="PANTHER" id="PTHR30401:SF0">
    <property type="entry name" value="TRNA 2-SELENOURIDINE SYNTHASE"/>
    <property type="match status" value="1"/>
</dbReference>